<dbReference type="AlphaFoldDB" id="A0A7R8ZIH6"/>
<evidence type="ECO:0000313" key="1">
    <source>
        <dbReference type="EMBL" id="CAD7207516.1"/>
    </source>
</evidence>
<accession>A0A7R8ZIH6</accession>
<organism evidence="1">
    <name type="scientific">Timema douglasi</name>
    <name type="common">Walking stick</name>
    <dbReference type="NCBI Taxonomy" id="61478"/>
    <lineage>
        <taxon>Eukaryota</taxon>
        <taxon>Metazoa</taxon>
        <taxon>Ecdysozoa</taxon>
        <taxon>Arthropoda</taxon>
        <taxon>Hexapoda</taxon>
        <taxon>Insecta</taxon>
        <taxon>Pterygota</taxon>
        <taxon>Neoptera</taxon>
        <taxon>Polyneoptera</taxon>
        <taxon>Phasmatodea</taxon>
        <taxon>Timematodea</taxon>
        <taxon>Timematoidea</taxon>
        <taxon>Timematidae</taxon>
        <taxon>Timema</taxon>
    </lineage>
</organism>
<protein>
    <submittedName>
        <fullName evidence="1">Uncharacterized protein</fullName>
    </submittedName>
</protein>
<reference evidence="1" key="1">
    <citation type="submission" date="2020-11" db="EMBL/GenBank/DDBJ databases">
        <authorList>
            <person name="Tran Van P."/>
        </authorList>
    </citation>
    <scope>NUCLEOTIDE SEQUENCE</scope>
</reference>
<proteinExistence type="predicted"/>
<gene>
    <name evidence="1" type="ORF">TDIB3V08_LOCUS13664</name>
</gene>
<name>A0A7R8ZIH6_TIMDO</name>
<dbReference type="EMBL" id="OA605178">
    <property type="protein sequence ID" value="CAD7207516.1"/>
    <property type="molecule type" value="Genomic_DNA"/>
</dbReference>
<sequence length="75" mass="8370">MKWYASAVTRFCGCLRTIVNIIQLSWCGQTARGTTRNNKSDDAAVRALQQEALARVTPESWSKNVNHTGMIGQEK</sequence>